<dbReference type="EMBL" id="JBHMCF010000003">
    <property type="protein sequence ID" value="MFB9468865.1"/>
    <property type="molecule type" value="Genomic_DNA"/>
</dbReference>
<feature type="coiled-coil region" evidence="1">
    <location>
        <begin position="2"/>
        <end position="33"/>
    </location>
</feature>
<dbReference type="InterPro" id="IPR036894">
    <property type="entry name" value="YbaB-like_sf"/>
</dbReference>
<reference evidence="2 3" key="1">
    <citation type="submission" date="2024-09" db="EMBL/GenBank/DDBJ databases">
        <authorList>
            <person name="Sun Q."/>
            <person name="Mori K."/>
        </authorList>
    </citation>
    <scope>NUCLEOTIDE SEQUENCE [LARGE SCALE GENOMIC DNA]</scope>
    <source>
        <strain evidence="2 3">JCM 3324</strain>
    </source>
</reference>
<keyword evidence="1" id="KW-0175">Coiled coil</keyword>
<keyword evidence="3" id="KW-1185">Reference proteome</keyword>
<proteinExistence type="predicted"/>
<dbReference type="Pfam" id="PF02575">
    <property type="entry name" value="YbaB_DNA_bd"/>
    <property type="match status" value="1"/>
</dbReference>
<comment type="caution">
    <text evidence="2">The sequence shown here is derived from an EMBL/GenBank/DDBJ whole genome shotgun (WGS) entry which is preliminary data.</text>
</comment>
<evidence type="ECO:0000313" key="2">
    <source>
        <dbReference type="EMBL" id="MFB9468865.1"/>
    </source>
</evidence>
<protein>
    <submittedName>
        <fullName evidence="2">YbaB/EbfC family nucleoid-associated protein</fullName>
    </submittedName>
</protein>
<gene>
    <name evidence="2" type="ORF">ACFFR3_05070</name>
</gene>
<dbReference type="SUPFAM" id="SSF82607">
    <property type="entry name" value="YbaB-like"/>
    <property type="match status" value="1"/>
</dbReference>
<sequence>MADAFEATIEEMAREIDRQVARLRETYAEYNAVERTSRSKDGMVSVTVGPNGRLRGIELNPRVYRSLSPSELAEAIMRQAEAAAGEVAEQSRTLMEPLMPDPELLDGVFGQGLDAFLPGPRKGSR</sequence>
<accession>A0ABV5NF12</accession>
<organism evidence="2 3">
    <name type="scientific">Nonomuraea salmonea</name>
    <dbReference type="NCBI Taxonomy" id="46181"/>
    <lineage>
        <taxon>Bacteria</taxon>
        <taxon>Bacillati</taxon>
        <taxon>Actinomycetota</taxon>
        <taxon>Actinomycetes</taxon>
        <taxon>Streptosporangiales</taxon>
        <taxon>Streptosporangiaceae</taxon>
        <taxon>Nonomuraea</taxon>
    </lineage>
</organism>
<dbReference type="Proteomes" id="UP001589568">
    <property type="component" value="Unassembled WGS sequence"/>
</dbReference>
<dbReference type="RefSeq" id="WP_345396109.1">
    <property type="nucleotide sequence ID" value="NZ_BAAAXS010000001.1"/>
</dbReference>
<dbReference type="Gene3D" id="3.30.1310.10">
    <property type="entry name" value="Nucleoid-associated protein YbaB-like domain"/>
    <property type="match status" value="1"/>
</dbReference>
<dbReference type="InterPro" id="IPR004401">
    <property type="entry name" value="YbaB/EbfC"/>
</dbReference>
<name>A0ABV5NF12_9ACTN</name>
<evidence type="ECO:0000313" key="3">
    <source>
        <dbReference type="Proteomes" id="UP001589568"/>
    </source>
</evidence>
<evidence type="ECO:0000256" key="1">
    <source>
        <dbReference type="SAM" id="Coils"/>
    </source>
</evidence>